<dbReference type="GO" id="GO:0006950">
    <property type="term" value="P:response to stress"/>
    <property type="evidence" value="ECO:0007669"/>
    <property type="project" value="TreeGrafter"/>
</dbReference>
<dbReference type="InterPro" id="IPR039422">
    <property type="entry name" value="MarR/SlyA-like"/>
</dbReference>
<gene>
    <name evidence="6" type="ORF">EAS64_06850</name>
</gene>
<evidence type="ECO:0000259" key="5">
    <source>
        <dbReference type="PROSITE" id="PS50995"/>
    </source>
</evidence>
<dbReference type="InterPro" id="IPR023187">
    <property type="entry name" value="Tscrpt_reg_MarR-type_CS"/>
</dbReference>
<dbReference type="Gene3D" id="1.10.10.10">
    <property type="entry name" value="Winged helix-like DNA-binding domain superfamily/Winged helix DNA-binding domain"/>
    <property type="match status" value="1"/>
</dbReference>
<dbReference type="InterPro" id="IPR036388">
    <property type="entry name" value="WH-like_DNA-bd_sf"/>
</dbReference>
<protein>
    <submittedName>
        <fullName evidence="6">MarR family transcriptional regulator</fullName>
    </submittedName>
</protein>
<evidence type="ECO:0000256" key="4">
    <source>
        <dbReference type="SAM" id="MobiDB-lite"/>
    </source>
</evidence>
<keyword evidence="7" id="KW-1185">Reference proteome</keyword>
<evidence type="ECO:0000313" key="6">
    <source>
        <dbReference type="EMBL" id="TVZ07036.1"/>
    </source>
</evidence>
<reference evidence="6 7" key="1">
    <citation type="submission" date="2018-11" db="EMBL/GenBank/DDBJ databases">
        <title>Trebonia kvetii gen.nov., sp.nov., a novel acidophilic actinobacterium, and proposal of the new actinobacterial family Treboniaceae fam. nov.</title>
        <authorList>
            <person name="Rapoport D."/>
            <person name="Sagova-Mareckova M."/>
            <person name="Sedlacek I."/>
            <person name="Provaznik J."/>
            <person name="Kralova S."/>
            <person name="Pavlinic D."/>
            <person name="Benes V."/>
            <person name="Kopecky J."/>
        </authorList>
    </citation>
    <scope>NUCLEOTIDE SEQUENCE [LARGE SCALE GENOMIC DNA]</scope>
    <source>
        <strain evidence="6 7">15Tr583</strain>
    </source>
</reference>
<dbReference type="PROSITE" id="PS01117">
    <property type="entry name" value="HTH_MARR_1"/>
    <property type="match status" value="1"/>
</dbReference>
<dbReference type="Pfam" id="PF01047">
    <property type="entry name" value="MarR"/>
    <property type="match status" value="1"/>
</dbReference>
<dbReference type="Proteomes" id="UP000460272">
    <property type="component" value="Unassembled WGS sequence"/>
</dbReference>
<dbReference type="AlphaFoldDB" id="A0A6P2C9J4"/>
<organism evidence="6 7">
    <name type="scientific">Trebonia kvetii</name>
    <dbReference type="NCBI Taxonomy" id="2480626"/>
    <lineage>
        <taxon>Bacteria</taxon>
        <taxon>Bacillati</taxon>
        <taxon>Actinomycetota</taxon>
        <taxon>Actinomycetes</taxon>
        <taxon>Streptosporangiales</taxon>
        <taxon>Treboniaceae</taxon>
        <taxon>Trebonia</taxon>
    </lineage>
</organism>
<keyword evidence="3" id="KW-0804">Transcription</keyword>
<name>A0A6P2C9J4_9ACTN</name>
<evidence type="ECO:0000256" key="2">
    <source>
        <dbReference type="ARBA" id="ARBA00023125"/>
    </source>
</evidence>
<dbReference type="PANTHER" id="PTHR33164">
    <property type="entry name" value="TRANSCRIPTIONAL REGULATOR, MARR FAMILY"/>
    <property type="match status" value="1"/>
</dbReference>
<evidence type="ECO:0000313" key="7">
    <source>
        <dbReference type="Proteomes" id="UP000460272"/>
    </source>
</evidence>
<dbReference type="PROSITE" id="PS50995">
    <property type="entry name" value="HTH_MARR_2"/>
    <property type="match status" value="1"/>
</dbReference>
<dbReference type="InterPro" id="IPR036390">
    <property type="entry name" value="WH_DNA-bd_sf"/>
</dbReference>
<keyword evidence="2" id="KW-0238">DNA-binding</keyword>
<dbReference type="EMBL" id="RPFW01000001">
    <property type="protein sequence ID" value="TVZ07036.1"/>
    <property type="molecule type" value="Genomic_DNA"/>
</dbReference>
<evidence type="ECO:0000256" key="1">
    <source>
        <dbReference type="ARBA" id="ARBA00023015"/>
    </source>
</evidence>
<dbReference type="RefSeq" id="WP_145851791.1">
    <property type="nucleotide sequence ID" value="NZ_RPFW01000001.1"/>
</dbReference>
<dbReference type="SMART" id="SM00347">
    <property type="entry name" value="HTH_MARR"/>
    <property type="match status" value="1"/>
</dbReference>
<dbReference type="SUPFAM" id="SSF46785">
    <property type="entry name" value="Winged helix' DNA-binding domain"/>
    <property type="match status" value="1"/>
</dbReference>
<dbReference type="InterPro" id="IPR000835">
    <property type="entry name" value="HTH_MarR-typ"/>
</dbReference>
<dbReference type="GO" id="GO:0003700">
    <property type="term" value="F:DNA-binding transcription factor activity"/>
    <property type="evidence" value="ECO:0007669"/>
    <property type="project" value="InterPro"/>
</dbReference>
<proteinExistence type="predicted"/>
<dbReference type="OrthoDB" id="3178168at2"/>
<dbReference type="PRINTS" id="PR00598">
    <property type="entry name" value="HTHMARR"/>
</dbReference>
<feature type="domain" description="HTH marR-type" evidence="5">
    <location>
        <begin position="38"/>
        <end position="172"/>
    </location>
</feature>
<sequence length="178" mass="19493">MTVTQISPGGATASRRGGHLPPIPPGRTSRETQVAHPANDAWEALLSAHASLMRRFGAQDVWEDLSVKEYDVLYTLSKCPEPVRLTELNRHVLLSQPALSRMVDRLADRGLVSRTTDPSDGRGVRLALTGQGSEVQRRIGRRHGRSVAQAMLAELTPAELRQLEELCARLAKAGTRSE</sequence>
<dbReference type="GO" id="GO:0003677">
    <property type="term" value="F:DNA binding"/>
    <property type="evidence" value="ECO:0007669"/>
    <property type="project" value="UniProtKB-KW"/>
</dbReference>
<keyword evidence="1" id="KW-0805">Transcription regulation</keyword>
<accession>A0A6P2C9J4</accession>
<comment type="caution">
    <text evidence="6">The sequence shown here is derived from an EMBL/GenBank/DDBJ whole genome shotgun (WGS) entry which is preliminary data.</text>
</comment>
<evidence type="ECO:0000256" key="3">
    <source>
        <dbReference type="ARBA" id="ARBA00023163"/>
    </source>
</evidence>
<dbReference type="PANTHER" id="PTHR33164:SF99">
    <property type="entry name" value="MARR FAMILY REGULATORY PROTEIN"/>
    <property type="match status" value="1"/>
</dbReference>
<feature type="region of interest" description="Disordered" evidence="4">
    <location>
        <begin position="1"/>
        <end position="32"/>
    </location>
</feature>